<dbReference type="Pfam" id="PF20972">
    <property type="entry name" value="MASE9"/>
    <property type="match status" value="1"/>
</dbReference>
<keyword evidence="3" id="KW-0732">Signal</keyword>
<feature type="signal peptide" evidence="3">
    <location>
        <begin position="1"/>
        <end position="33"/>
    </location>
</feature>
<reference evidence="5 6" key="1">
    <citation type="submission" date="2020-07" db="EMBL/GenBank/DDBJ databases">
        <title>Sequencing the genomes of 1000 actinobacteria strains.</title>
        <authorList>
            <person name="Klenk H.-P."/>
        </authorList>
    </citation>
    <scope>NUCLEOTIDE SEQUENCE [LARGE SCALE GENOMIC DNA]</scope>
    <source>
        <strain evidence="5 6">DSM 42178</strain>
    </source>
</reference>
<dbReference type="InterPro" id="IPR048430">
    <property type="entry name" value="MASE9"/>
</dbReference>
<evidence type="ECO:0000313" key="6">
    <source>
        <dbReference type="Proteomes" id="UP000567795"/>
    </source>
</evidence>
<feature type="transmembrane region" description="Helical" evidence="2">
    <location>
        <begin position="163"/>
        <end position="185"/>
    </location>
</feature>
<feature type="compositionally biased region" description="Pro residues" evidence="1">
    <location>
        <begin position="448"/>
        <end position="457"/>
    </location>
</feature>
<feature type="transmembrane region" description="Helical" evidence="2">
    <location>
        <begin position="225"/>
        <end position="243"/>
    </location>
</feature>
<keyword evidence="2" id="KW-0472">Membrane</keyword>
<evidence type="ECO:0000256" key="1">
    <source>
        <dbReference type="SAM" id="MobiDB-lite"/>
    </source>
</evidence>
<evidence type="ECO:0000256" key="2">
    <source>
        <dbReference type="SAM" id="Phobius"/>
    </source>
</evidence>
<proteinExistence type="predicted"/>
<accession>A0A853A6X6</accession>
<dbReference type="AlphaFoldDB" id="A0A853A6X6"/>
<dbReference type="SMART" id="SM00471">
    <property type="entry name" value="HDc"/>
    <property type="match status" value="1"/>
</dbReference>
<protein>
    <recommendedName>
        <fullName evidence="4">HD-GYP domain-containing protein</fullName>
    </recommendedName>
</protein>
<feature type="domain" description="HD-GYP" evidence="4">
    <location>
        <begin position="248"/>
        <end position="443"/>
    </location>
</feature>
<feature type="region of interest" description="Disordered" evidence="1">
    <location>
        <begin position="445"/>
        <end position="529"/>
    </location>
</feature>
<dbReference type="SUPFAM" id="SSF109604">
    <property type="entry name" value="HD-domain/PDEase-like"/>
    <property type="match status" value="1"/>
</dbReference>
<dbReference type="InterPro" id="IPR052020">
    <property type="entry name" value="Cyclic_di-GMP/3'3'-cGAMP_PDE"/>
</dbReference>
<comment type="caution">
    <text evidence="5">The sequence shown here is derived from an EMBL/GenBank/DDBJ whole genome shotgun (WGS) entry which is preliminary data.</text>
</comment>
<keyword evidence="6" id="KW-1185">Reference proteome</keyword>
<dbReference type="PANTHER" id="PTHR45228:SF4">
    <property type="entry name" value="LIPOPROTEIN"/>
    <property type="match status" value="1"/>
</dbReference>
<evidence type="ECO:0000259" key="4">
    <source>
        <dbReference type="PROSITE" id="PS51832"/>
    </source>
</evidence>
<gene>
    <name evidence="5" type="ORF">FHU37_003241</name>
</gene>
<feature type="transmembrane region" description="Helical" evidence="2">
    <location>
        <begin position="197"/>
        <end position="219"/>
    </location>
</feature>
<dbReference type="InterPro" id="IPR003607">
    <property type="entry name" value="HD/PDEase_dom"/>
</dbReference>
<dbReference type="PROSITE" id="PS51832">
    <property type="entry name" value="HD_GYP"/>
    <property type="match status" value="1"/>
</dbReference>
<dbReference type="Pfam" id="PF13487">
    <property type="entry name" value="HD_5"/>
    <property type="match status" value="1"/>
</dbReference>
<dbReference type="CDD" id="cd00077">
    <property type="entry name" value="HDc"/>
    <property type="match status" value="1"/>
</dbReference>
<dbReference type="EMBL" id="JACBZD010000001">
    <property type="protein sequence ID" value="NYI06298.1"/>
    <property type="molecule type" value="Genomic_DNA"/>
</dbReference>
<dbReference type="Proteomes" id="UP000567795">
    <property type="component" value="Unassembled WGS sequence"/>
</dbReference>
<feature type="transmembrane region" description="Helical" evidence="2">
    <location>
        <begin position="49"/>
        <end position="69"/>
    </location>
</feature>
<dbReference type="Gene3D" id="1.10.3210.10">
    <property type="entry name" value="Hypothetical protein af1432"/>
    <property type="match status" value="1"/>
</dbReference>
<dbReference type="InterPro" id="IPR037522">
    <property type="entry name" value="HD_GYP_dom"/>
</dbReference>
<dbReference type="RefSeq" id="WP_179814908.1">
    <property type="nucleotide sequence ID" value="NZ_JACBZD010000001.1"/>
</dbReference>
<feature type="chain" id="PRO_5032849162" description="HD-GYP domain-containing protein" evidence="3">
    <location>
        <begin position="34"/>
        <end position="529"/>
    </location>
</feature>
<sequence>MRTLPFAARCYVALVTLAAALLLVPLALSAAHALDVPAAAIGGAPRVDWFALAVLVAFNCGYVLCAQVWPASRTGRRDAEPAGDGVFFPVLLAAALLLPANAAAAVAIPGALLQATSAPRTAKRVWNAAQLAVCAFCAAVAFHHLDGPALLDAADFPAVLLPALAATAVFCLVNAVLVGAILVAAEHRAPRTAWLDVAGRTALPYLVHGAVGLTMAVLWRGPFGAYAVLLTLLPLYVAGWALAQSHRERAAHAATVQALVKAVEIKDHYTRGHSERVGRAAVMIAHELGMPQERVTALHHAGVLHDIGKICVPTGLLRKNGPLTPEEQRVVRLHPEYGDEIVSGIDFLAEARAGILHHHERMDGSGYPLGLRGGEVPEFARVIAVADSFDAMTSTRSYRGARPAAAAVAELRRCAGTQFDPRMVDALVRALARQGWDGVPAAELLPAIAPPPRPADPAGPMTTGQAPAGASPGTAPVTAAAEFAGGCPGCAPPADQAPPIPEQGRPGAAAPVGGSADRPPPAGDHGGRR</sequence>
<dbReference type="PANTHER" id="PTHR45228">
    <property type="entry name" value="CYCLIC DI-GMP PHOSPHODIESTERASE TM_0186-RELATED"/>
    <property type="match status" value="1"/>
</dbReference>
<keyword evidence="2" id="KW-0812">Transmembrane</keyword>
<organism evidence="5 6">
    <name type="scientific">Allostreptomyces psammosilenae</name>
    <dbReference type="NCBI Taxonomy" id="1892865"/>
    <lineage>
        <taxon>Bacteria</taxon>
        <taxon>Bacillati</taxon>
        <taxon>Actinomycetota</taxon>
        <taxon>Actinomycetes</taxon>
        <taxon>Kitasatosporales</taxon>
        <taxon>Streptomycetaceae</taxon>
        <taxon>Allostreptomyces</taxon>
    </lineage>
</organism>
<keyword evidence="2" id="KW-1133">Transmembrane helix</keyword>
<name>A0A853A6X6_9ACTN</name>
<evidence type="ECO:0000313" key="5">
    <source>
        <dbReference type="EMBL" id="NYI06298.1"/>
    </source>
</evidence>
<evidence type="ECO:0000256" key="3">
    <source>
        <dbReference type="SAM" id="SignalP"/>
    </source>
</evidence>